<keyword evidence="1" id="KW-1133">Transmembrane helix</keyword>
<feature type="transmembrane region" description="Helical" evidence="1">
    <location>
        <begin position="233"/>
        <end position="253"/>
    </location>
</feature>
<accession>A0A7S8MV23</accession>
<name>A0A7S8MV23_9MICO</name>
<organism evidence="2 3">
    <name type="scientific">Microbacterium schleiferi</name>
    <dbReference type="NCBI Taxonomy" id="69362"/>
    <lineage>
        <taxon>Bacteria</taxon>
        <taxon>Bacillati</taxon>
        <taxon>Actinomycetota</taxon>
        <taxon>Actinomycetes</taxon>
        <taxon>Micrococcales</taxon>
        <taxon>Microbacteriaceae</taxon>
        <taxon>Microbacterium</taxon>
    </lineage>
</organism>
<feature type="transmembrane region" description="Helical" evidence="1">
    <location>
        <begin position="399"/>
        <end position="419"/>
    </location>
</feature>
<reference evidence="2 3" key="1">
    <citation type="submission" date="2020-11" db="EMBL/GenBank/DDBJ databases">
        <title>Amino acid is mineralized and recycled by bacteria in oceanic microbiome.</title>
        <authorList>
            <person name="Zheng L.Y."/>
        </authorList>
    </citation>
    <scope>NUCLEOTIDE SEQUENCE [LARGE SCALE GENOMIC DNA]</scope>
    <source>
        <strain evidence="2 3">A32-1</strain>
    </source>
</reference>
<proteinExistence type="predicted"/>
<dbReference type="AlphaFoldDB" id="A0A7S8MV23"/>
<gene>
    <name evidence="2" type="ORF">IT882_10265</name>
</gene>
<evidence type="ECO:0000256" key="1">
    <source>
        <dbReference type="SAM" id="Phobius"/>
    </source>
</evidence>
<feature type="transmembrane region" description="Helical" evidence="1">
    <location>
        <begin position="134"/>
        <end position="162"/>
    </location>
</feature>
<dbReference type="EMBL" id="CP064760">
    <property type="protein sequence ID" value="QPE03687.1"/>
    <property type="molecule type" value="Genomic_DNA"/>
</dbReference>
<feature type="transmembrane region" description="Helical" evidence="1">
    <location>
        <begin position="374"/>
        <end position="393"/>
    </location>
</feature>
<evidence type="ECO:0000313" key="3">
    <source>
        <dbReference type="Proteomes" id="UP000594480"/>
    </source>
</evidence>
<feature type="transmembrane region" description="Helical" evidence="1">
    <location>
        <begin position="454"/>
        <end position="472"/>
    </location>
</feature>
<feature type="transmembrane region" description="Helical" evidence="1">
    <location>
        <begin position="484"/>
        <end position="508"/>
    </location>
</feature>
<evidence type="ECO:0000313" key="2">
    <source>
        <dbReference type="EMBL" id="QPE03687.1"/>
    </source>
</evidence>
<evidence type="ECO:0008006" key="4">
    <source>
        <dbReference type="Google" id="ProtNLM"/>
    </source>
</evidence>
<feature type="transmembrane region" description="Helical" evidence="1">
    <location>
        <begin position="174"/>
        <end position="193"/>
    </location>
</feature>
<feature type="transmembrane region" description="Helical" evidence="1">
    <location>
        <begin position="301"/>
        <end position="321"/>
    </location>
</feature>
<feature type="transmembrane region" description="Helical" evidence="1">
    <location>
        <begin position="102"/>
        <end position="128"/>
    </location>
</feature>
<feature type="transmembrane region" description="Helical" evidence="1">
    <location>
        <begin position="205"/>
        <end position="226"/>
    </location>
</feature>
<dbReference type="Proteomes" id="UP000594480">
    <property type="component" value="Chromosome"/>
</dbReference>
<protein>
    <recommendedName>
        <fullName evidence="4">ABC-2 type transport system permease protein</fullName>
    </recommendedName>
</protein>
<dbReference type="KEGG" id="msf:IT882_10265"/>
<sequence>MVAHVLRLRLALLLGAFRGDPQKVTRGVVGMVLLAAATAAACWAFLSVQNSSTAAVGAITIFCGAALTLAFALAPIVAAVTDPLDPRRFRVFALPADALAGALALAGLFSVPVLGLIALAVCAAVSWVAAGATVVAAILAVVIGVATCVLFARVALGVAGIIFGDRRSRELSGLLLVTVLVIVVPVGVFLASLDWRGTVPGPLQQVVDVLSYTPIGAAWAFPLLFARGDASGVLALIIALATLAALGGAWLALVRHFLSTIEKPLTTRERGGLGWFSVVPGTPGGAVAARSLVYWLRDRRYLVNTLVIPFAAVATVVPLLIAGVPANVAALVPILFVALFFGWLPHNDLAYDSTAIWMHVASGLRGLPDRVGRLVPILVIAIPVLAIGIPVSVALHGRWAIAPAIVGACASLFFSGLGLSSIASAASPYPVTPPGESPFQQPQRTGSSGAIPQALVMLGALAVSAPSLWWTWLALTRTIEAASLALWAGVATGLVVLVLGVTIGAAVFTRRTGRIMEFAEAS</sequence>
<keyword evidence="1" id="KW-0472">Membrane</keyword>
<keyword evidence="3" id="KW-1185">Reference proteome</keyword>
<feature type="transmembrane region" description="Helical" evidence="1">
    <location>
        <begin position="28"/>
        <end position="48"/>
    </location>
</feature>
<feature type="transmembrane region" description="Helical" evidence="1">
    <location>
        <begin position="273"/>
        <end position="294"/>
    </location>
</feature>
<feature type="transmembrane region" description="Helical" evidence="1">
    <location>
        <begin position="54"/>
        <end position="81"/>
    </location>
</feature>
<feature type="transmembrane region" description="Helical" evidence="1">
    <location>
        <begin position="327"/>
        <end position="344"/>
    </location>
</feature>
<keyword evidence="1" id="KW-0812">Transmembrane</keyword>
<dbReference type="RefSeq" id="WP_195691780.1">
    <property type="nucleotide sequence ID" value="NZ_CP064760.1"/>
</dbReference>